<dbReference type="EMBL" id="MIPY01000059">
    <property type="protein sequence ID" value="OES24703.1"/>
    <property type="molecule type" value="Genomic_DNA"/>
</dbReference>
<organism evidence="2 3">
    <name type="scientific">Alteromonas macleodii</name>
    <name type="common">Pseudoalteromonas macleodii</name>
    <dbReference type="NCBI Taxonomy" id="28108"/>
    <lineage>
        <taxon>Bacteria</taxon>
        <taxon>Pseudomonadati</taxon>
        <taxon>Pseudomonadota</taxon>
        <taxon>Gammaproteobacteria</taxon>
        <taxon>Alteromonadales</taxon>
        <taxon>Alteromonadaceae</taxon>
        <taxon>Alteromonas/Salinimonas group</taxon>
        <taxon>Alteromonas</taxon>
    </lineage>
</organism>
<evidence type="ECO:0000313" key="3">
    <source>
        <dbReference type="Proteomes" id="UP000095392"/>
    </source>
</evidence>
<dbReference type="InterPro" id="IPR029058">
    <property type="entry name" value="AB_hydrolase_fold"/>
</dbReference>
<dbReference type="AlphaFoldDB" id="A0AB36FKR6"/>
<dbReference type="Gene3D" id="3.30.300.20">
    <property type="match status" value="1"/>
</dbReference>
<keyword evidence="3" id="KW-1185">Reference proteome</keyword>
<name>A0AB36FKR6_ALTMA</name>
<dbReference type="InterPro" id="IPR022742">
    <property type="entry name" value="Hydrolase_4"/>
</dbReference>
<protein>
    <recommendedName>
        <fullName evidence="1">Serine aminopeptidase S33 domain-containing protein</fullName>
    </recommendedName>
</protein>
<accession>A0AB36FKR6</accession>
<sequence length="359" mass="38749">MLSGSLTLPVQRPCGYALFAHCFTCGKNSVAARRITDALSAHGVGVLRFDFTGLGDSEGEFGNTNFSSNLDDLKAAVSFLREHYQAPQLLIGHSLGGTAVLAMAAQEPEVKAVVSIGAPFSAGHVVHNFEQAVQTIARAGEATVDLGGRPFTIKQQFLEDVAHFDGRQLAGMKKALLLMHAPTDRIVAIDEAEKIYHAAKHPKSFVSLDKADHLLTKPADAEYVADTIAAWSRRFWSSAVIEDTPSALEKGQVEVAEFDHVLTQRVSSAAHQWIMDEPVALGGGDRGPDPYEHLLAALGGCTAMTLRLYATRKQWPLTHVEVRQAHGITPIESDTIIDEVCHEAGGICPMCKQELDHAP</sequence>
<dbReference type="PANTHER" id="PTHR39624">
    <property type="entry name" value="PROTEIN INVOLVED IN RIMO-MEDIATED BETA-METHYLTHIOLATION OF RIBOSOMAL PROTEIN S12 YCAO"/>
    <property type="match status" value="1"/>
</dbReference>
<dbReference type="Gene3D" id="3.40.50.1820">
    <property type="entry name" value="alpha/beta hydrolase"/>
    <property type="match status" value="1"/>
</dbReference>
<dbReference type="InterPro" id="IPR036102">
    <property type="entry name" value="OsmC/Ohrsf"/>
</dbReference>
<dbReference type="InterPro" id="IPR003718">
    <property type="entry name" value="OsmC/Ohr_fam"/>
</dbReference>
<dbReference type="Proteomes" id="UP000095392">
    <property type="component" value="Unassembled WGS sequence"/>
</dbReference>
<evidence type="ECO:0000259" key="1">
    <source>
        <dbReference type="Pfam" id="PF12146"/>
    </source>
</evidence>
<comment type="caution">
    <text evidence="2">The sequence shown here is derived from an EMBL/GenBank/DDBJ whole genome shotgun (WGS) entry which is preliminary data.</text>
</comment>
<reference evidence="2 3" key="1">
    <citation type="submission" date="2016-09" db="EMBL/GenBank/DDBJ databases">
        <title>Draft Genome Sequence of four Alteromonas macleodii strains isolated from copper coupons and grown long-term at elevated copper levels.</title>
        <authorList>
            <person name="Cusick K."/>
            <person name="Dale J."/>
            <person name="Little B."/>
            <person name="Biffinger J."/>
        </authorList>
    </citation>
    <scope>NUCLEOTIDE SEQUENCE [LARGE SCALE GENOMIC DNA]</scope>
    <source>
        <strain evidence="2 3">KCP01</strain>
    </source>
</reference>
<dbReference type="PANTHER" id="PTHR39624:SF2">
    <property type="entry name" value="OSMC-LIKE PROTEIN"/>
    <property type="match status" value="1"/>
</dbReference>
<dbReference type="InterPro" id="IPR015946">
    <property type="entry name" value="KH_dom-like_a/b"/>
</dbReference>
<dbReference type="Pfam" id="PF12146">
    <property type="entry name" value="Hydrolase_4"/>
    <property type="match status" value="1"/>
</dbReference>
<dbReference type="SUPFAM" id="SSF82784">
    <property type="entry name" value="OsmC-like"/>
    <property type="match status" value="1"/>
</dbReference>
<proteinExistence type="predicted"/>
<dbReference type="Pfam" id="PF02566">
    <property type="entry name" value="OsmC"/>
    <property type="match status" value="1"/>
</dbReference>
<feature type="domain" description="Serine aminopeptidase S33" evidence="1">
    <location>
        <begin position="29"/>
        <end position="136"/>
    </location>
</feature>
<gene>
    <name evidence="2" type="ORF">BFV95_4646</name>
</gene>
<dbReference type="SUPFAM" id="SSF53474">
    <property type="entry name" value="alpha/beta-Hydrolases"/>
    <property type="match status" value="1"/>
</dbReference>
<evidence type="ECO:0000313" key="2">
    <source>
        <dbReference type="EMBL" id="OES24703.1"/>
    </source>
</evidence>